<evidence type="ECO:0000256" key="1">
    <source>
        <dbReference type="SAM" id="MobiDB-lite"/>
    </source>
</evidence>
<organism evidence="2 3">
    <name type="scientific">Mikania micrantha</name>
    <name type="common">bitter vine</name>
    <dbReference type="NCBI Taxonomy" id="192012"/>
    <lineage>
        <taxon>Eukaryota</taxon>
        <taxon>Viridiplantae</taxon>
        <taxon>Streptophyta</taxon>
        <taxon>Embryophyta</taxon>
        <taxon>Tracheophyta</taxon>
        <taxon>Spermatophyta</taxon>
        <taxon>Magnoliopsida</taxon>
        <taxon>eudicotyledons</taxon>
        <taxon>Gunneridae</taxon>
        <taxon>Pentapetalae</taxon>
        <taxon>asterids</taxon>
        <taxon>campanulids</taxon>
        <taxon>Asterales</taxon>
        <taxon>Asteraceae</taxon>
        <taxon>Asteroideae</taxon>
        <taxon>Heliantheae alliance</taxon>
        <taxon>Eupatorieae</taxon>
        <taxon>Mikania</taxon>
    </lineage>
</organism>
<dbReference type="EMBL" id="SZYD01000005">
    <property type="protein sequence ID" value="KAD6119139.1"/>
    <property type="molecule type" value="Genomic_DNA"/>
</dbReference>
<dbReference type="OrthoDB" id="1878503at2759"/>
<dbReference type="Proteomes" id="UP000326396">
    <property type="component" value="Linkage Group LG13"/>
</dbReference>
<protein>
    <submittedName>
        <fullName evidence="2">Uncharacterized protein</fullName>
    </submittedName>
</protein>
<dbReference type="AlphaFoldDB" id="A0A5N6PBN9"/>
<dbReference type="PANTHER" id="PTHR48258:SF10">
    <property type="entry name" value="DUF4218 DOMAIN-CONTAINING PROTEIN"/>
    <property type="match status" value="1"/>
</dbReference>
<keyword evidence="3" id="KW-1185">Reference proteome</keyword>
<comment type="caution">
    <text evidence="2">The sequence shown here is derived from an EMBL/GenBank/DDBJ whole genome shotgun (WGS) entry which is preliminary data.</text>
</comment>
<accession>A0A5N6PBN9</accession>
<reference evidence="2 3" key="1">
    <citation type="submission" date="2019-05" db="EMBL/GenBank/DDBJ databases">
        <title>Mikania micrantha, genome provides insights into the molecular mechanism of rapid growth.</title>
        <authorList>
            <person name="Liu B."/>
        </authorList>
    </citation>
    <scope>NUCLEOTIDE SEQUENCE [LARGE SCALE GENOMIC DNA]</scope>
    <source>
        <strain evidence="2">NLD-2019</strain>
        <tissue evidence="2">Leaf</tissue>
    </source>
</reference>
<proteinExistence type="predicted"/>
<feature type="compositionally biased region" description="Basic and acidic residues" evidence="1">
    <location>
        <begin position="212"/>
        <end position="223"/>
    </location>
</feature>
<evidence type="ECO:0000313" key="3">
    <source>
        <dbReference type="Proteomes" id="UP000326396"/>
    </source>
</evidence>
<feature type="compositionally biased region" description="Acidic residues" evidence="1">
    <location>
        <begin position="224"/>
        <end position="233"/>
    </location>
</feature>
<evidence type="ECO:0000313" key="2">
    <source>
        <dbReference type="EMBL" id="KAD6119139.1"/>
    </source>
</evidence>
<sequence length="300" mass="34079">MDVFGLNGRGIGKKEVHILPSILMEKAIWFILNNCQEVQPFLEEHLLVLQSKHPQSSDYSKLQKSTFLDWFAKRTRDMYTQNPSQLNEELYALSSLPDNRVSSHRGYIVNGVKYVVKSRDDCRQTQNCGVTVPGIHNDVEDDYYGYLDDVIELSFIRDINLVREDIADEIVENVDVRGSDANKDYFIDDEIDNSDYSMEDFGSELNLYDSETDTHNIDPKIVESDDDDEDDDDRGQSRRWGLRQRGLMIASAKPHVPGIPYVTHSLCQASATARTPMGWMHKAGLGLLGAGQWAEEGQLP</sequence>
<dbReference type="PANTHER" id="PTHR48258">
    <property type="entry name" value="DUF4218 DOMAIN-CONTAINING PROTEIN-RELATED"/>
    <property type="match status" value="1"/>
</dbReference>
<feature type="region of interest" description="Disordered" evidence="1">
    <location>
        <begin position="210"/>
        <end position="238"/>
    </location>
</feature>
<name>A0A5N6PBN9_9ASTR</name>
<gene>
    <name evidence="2" type="ORF">E3N88_10410</name>
</gene>